<feature type="transmembrane region" description="Helical" evidence="6">
    <location>
        <begin position="103"/>
        <end position="127"/>
    </location>
</feature>
<feature type="transmembrane region" description="Helical" evidence="6">
    <location>
        <begin position="66"/>
        <end position="91"/>
    </location>
</feature>
<evidence type="ECO:0000256" key="6">
    <source>
        <dbReference type="SAM" id="Phobius"/>
    </source>
</evidence>
<dbReference type="Pfam" id="PF10277">
    <property type="entry name" value="Frag1"/>
    <property type="match status" value="1"/>
</dbReference>
<dbReference type="PANTHER" id="PTHR21324:SF2">
    <property type="entry name" value="EG:22E5.9 PROTEIN"/>
    <property type="match status" value="1"/>
</dbReference>
<dbReference type="AlphaFoldDB" id="A0AAN8F6G7"/>
<evidence type="ECO:0000313" key="9">
    <source>
        <dbReference type="Proteomes" id="UP001331761"/>
    </source>
</evidence>
<dbReference type="InterPro" id="IPR050911">
    <property type="entry name" value="DRAM/TMEM150_Autophagy_Mod"/>
</dbReference>
<evidence type="ECO:0000256" key="2">
    <source>
        <dbReference type="ARBA" id="ARBA00006565"/>
    </source>
</evidence>
<evidence type="ECO:0000256" key="4">
    <source>
        <dbReference type="ARBA" id="ARBA00022989"/>
    </source>
</evidence>
<reference evidence="8 9" key="1">
    <citation type="submission" date="2019-10" db="EMBL/GenBank/DDBJ databases">
        <title>Assembly and Annotation for the nematode Trichostrongylus colubriformis.</title>
        <authorList>
            <person name="Martin J."/>
        </authorList>
    </citation>
    <scope>NUCLEOTIDE SEQUENCE [LARGE SCALE GENOMIC DNA]</scope>
    <source>
        <strain evidence="8">G859</strain>
        <tissue evidence="8">Whole worm</tissue>
    </source>
</reference>
<proteinExistence type="inferred from homology"/>
<keyword evidence="9" id="KW-1185">Reference proteome</keyword>
<dbReference type="InterPro" id="IPR019402">
    <property type="entry name" value="CWH43_N"/>
</dbReference>
<evidence type="ECO:0000256" key="3">
    <source>
        <dbReference type="ARBA" id="ARBA00022692"/>
    </source>
</evidence>
<keyword evidence="5 6" id="KW-0472">Membrane</keyword>
<evidence type="ECO:0000256" key="1">
    <source>
        <dbReference type="ARBA" id="ARBA00004127"/>
    </source>
</evidence>
<organism evidence="8 9">
    <name type="scientific">Trichostrongylus colubriformis</name>
    <name type="common">Black scour worm</name>
    <dbReference type="NCBI Taxonomy" id="6319"/>
    <lineage>
        <taxon>Eukaryota</taxon>
        <taxon>Metazoa</taxon>
        <taxon>Ecdysozoa</taxon>
        <taxon>Nematoda</taxon>
        <taxon>Chromadorea</taxon>
        <taxon>Rhabditida</taxon>
        <taxon>Rhabditina</taxon>
        <taxon>Rhabditomorpha</taxon>
        <taxon>Strongyloidea</taxon>
        <taxon>Trichostrongylidae</taxon>
        <taxon>Trichostrongylus</taxon>
    </lineage>
</organism>
<keyword evidence="3 6" id="KW-0812">Transmembrane</keyword>
<feature type="domain" description="CWH43-like N-terminal" evidence="7">
    <location>
        <begin position="2"/>
        <end position="180"/>
    </location>
</feature>
<dbReference type="GO" id="GO:0012505">
    <property type="term" value="C:endomembrane system"/>
    <property type="evidence" value="ECO:0007669"/>
    <property type="project" value="UniProtKB-SubCell"/>
</dbReference>
<keyword evidence="4 6" id="KW-1133">Transmembrane helix</keyword>
<sequence>MASFFGIISFYIRHRQTVEYYGHRLHWEKTAWRRMSLALMYIGITSAVGTTIVANFPDSEVPRIHFIGAAVTFISLIIYGWGQVILSYAMVPRMASMPVNHLRLLLMLIATPCFILHELAISLKIFVPKGVGRPRGGWHGIKWFQSDSPYYLNHMMATSSEWVMVLALQIFVLSFAAELRYAYAHAPRVIFRRSSSDYPTLDTRHVRIAHDPPAVCPIPAD</sequence>
<evidence type="ECO:0000259" key="7">
    <source>
        <dbReference type="Pfam" id="PF10277"/>
    </source>
</evidence>
<gene>
    <name evidence="8" type="ORF">GCK32_015667</name>
</gene>
<feature type="transmembrane region" description="Helical" evidence="6">
    <location>
        <begin position="162"/>
        <end position="183"/>
    </location>
</feature>
<evidence type="ECO:0000256" key="5">
    <source>
        <dbReference type="ARBA" id="ARBA00023136"/>
    </source>
</evidence>
<accession>A0AAN8F6G7</accession>
<dbReference type="PANTHER" id="PTHR21324">
    <property type="entry name" value="FASTING-INDUCIBLE INTEGRAL MEMBRANE PROTEIN TM6P1-RELATED"/>
    <property type="match status" value="1"/>
</dbReference>
<dbReference type="EMBL" id="WIXE01014616">
    <property type="protein sequence ID" value="KAK5974151.1"/>
    <property type="molecule type" value="Genomic_DNA"/>
</dbReference>
<comment type="subcellular location">
    <subcellularLocation>
        <location evidence="1">Endomembrane system</location>
        <topology evidence="1">Multi-pass membrane protein</topology>
    </subcellularLocation>
</comment>
<name>A0AAN8F6G7_TRICO</name>
<comment type="caution">
    <text evidence="8">The sequence shown here is derived from an EMBL/GenBank/DDBJ whole genome shotgun (WGS) entry which is preliminary data.</text>
</comment>
<feature type="transmembrane region" description="Helical" evidence="6">
    <location>
        <begin position="35"/>
        <end position="54"/>
    </location>
</feature>
<comment type="similarity">
    <text evidence="2">Belongs to the DRAM/TMEM150 family.</text>
</comment>
<protein>
    <recommendedName>
        <fullName evidence="7">CWH43-like N-terminal domain-containing protein</fullName>
    </recommendedName>
</protein>
<dbReference type="Proteomes" id="UP001331761">
    <property type="component" value="Unassembled WGS sequence"/>
</dbReference>
<evidence type="ECO:0000313" key="8">
    <source>
        <dbReference type="EMBL" id="KAK5974151.1"/>
    </source>
</evidence>